<sequence>MNENLQKDEERRLALADFLRTRRARLTPADVGLPESTRRRTPGLRREEVAELAHIGVSWYTALEQGRNIQPSVQVLNSLAQALHLTRAEQQHLFTLSREPLFIDPPFPAEQAGPALERML</sequence>
<dbReference type="Pfam" id="PF13560">
    <property type="entry name" value="HTH_31"/>
    <property type="match status" value="1"/>
</dbReference>
<evidence type="ECO:0000259" key="1">
    <source>
        <dbReference type="PROSITE" id="PS50943"/>
    </source>
</evidence>
<proteinExistence type="predicted"/>
<dbReference type="Proteomes" id="UP001519887">
    <property type="component" value="Unassembled WGS sequence"/>
</dbReference>
<evidence type="ECO:0000313" key="2">
    <source>
        <dbReference type="EMBL" id="MBW7461243.1"/>
    </source>
</evidence>
<gene>
    <name evidence="2" type="ORF">K0U00_45025</name>
</gene>
<dbReference type="InterPro" id="IPR001387">
    <property type="entry name" value="Cro/C1-type_HTH"/>
</dbReference>
<feature type="domain" description="HTH cro/C1-type" evidence="1">
    <location>
        <begin position="43"/>
        <end position="90"/>
    </location>
</feature>
<keyword evidence="3" id="KW-1185">Reference proteome</keyword>
<dbReference type="SMART" id="SM00530">
    <property type="entry name" value="HTH_XRE"/>
    <property type="match status" value="1"/>
</dbReference>
<comment type="caution">
    <text evidence="2">The sequence shown here is derived from an EMBL/GenBank/DDBJ whole genome shotgun (WGS) entry which is preliminary data.</text>
</comment>
<dbReference type="InterPro" id="IPR010982">
    <property type="entry name" value="Lambda_DNA-bd_dom_sf"/>
</dbReference>
<protein>
    <submittedName>
        <fullName evidence="2">Helix-turn-helix domain-containing protein</fullName>
    </submittedName>
</protein>
<dbReference type="Gene3D" id="1.10.260.40">
    <property type="entry name" value="lambda repressor-like DNA-binding domains"/>
    <property type="match status" value="1"/>
</dbReference>
<feature type="non-terminal residue" evidence="2">
    <location>
        <position position="120"/>
    </location>
</feature>
<organism evidence="2 3">
    <name type="scientific">Paenibacillus sepulcri</name>
    <dbReference type="NCBI Taxonomy" id="359917"/>
    <lineage>
        <taxon>Bacteria</taxon>
        <taxon>Bacillati</taxon>
        <taxon>Bacillota</taxon>
        <taxon>Bacilli</taxon>
        <taxon>Bacillales</taxon>
        <taxon>Paenibacillaceae</taxon>
        <taxon>Paenibacillus</taxon>
    </lineage>
</organism>
<dbReference type="CDD" id="cd00093">
    <property type="entry name" value="HTH_XRE"/>
    <property type="match status" value="1"/>
</dbReference>
<accession>A0ABS7CJY0</accession>
<dbReference type="PANTHER" id="PTHR35010">
    <property type="entry name" value="BLL4672 PROTEIN-RELATED"/>
    <property type="match status" value="1"/>
</dbReference>
<dbReference type="PROSITE" id="PS50943">
    <property type="entry name" value="HTH_CROC1"/>
    <property type="match status" value="1"/>
</dbReference>
<name>A0ABS7CJY0_9BACL</name>
<dbReference type="EMBL" id="JAHZIK010002794">
    <property type="protein sequence ID" value="MBW7461243.1"/>
    <property type="molecule type" value="Genomic_DNA"/>
</dbReference>
<dbReference type="SUPFAM" id="SSF47413">
    <property type="entry name" value="lambda repressor-like DNA-binding domains"/>
    <property type="match status" value="1"/>
</dbReference>
<evidence type="ECO:0000313" key="3">
    <source>
        <dbReference type="Proteomes" id="UP001519887"/>
    </source>
</evidence>
<reference evidence="2 3" key="1">
    <citation type="submission" date="2021-07" db="EMBL/GenBank/DDBJ databases">
        <title>Paenibacillus radiodurans sp. nov., isolated from the southeastern edge of Tengger Desert.</title>
        <authorList>
            <person name="Zhang G."/>
        </authorList>
    </citation>
    <scope>NUCLEOTIDE SEQUENCE [LARGE SCALE GENOMIC DNA]</scope>
    <source>
        <strain evidence="2 3">CCM 7311</strain>
    </source>
</reference>